<dbReference type="InterPro" id="IPR000210">
    <property type="entry name" value="BTB/POZ_dom"/>
</dbReference>
<dbReference type="EMBL" id="LSRX01002652">
    <property type="protein sequence ID" value="OLP75248.1"/>
    <property type="molecule type" value="Genomic_DNA"/>
</dbReference>
<dbReference type="PROSITE" id="PS50097">
    <property type="entry name" value="BTB"/>
    <property type="match status" value="1"/>
</dbReference>
<protein>
    <submittedName>
        <fullName evidence="2">BTB/POZ and MATH domain-containing protein 6</fullName>
    </submittedName>
</protein>
<dbReference type="Pfam" id="PF00651">
    <property type="entry name" value="BTB"/>
    <property type="match status" value="1"/>
</dbReference>
<dbReference type="SUPFAM" id="SSF54695">
    <property type="entry name" value="POZ domain"/>
    <property type="match status" value="1"/>
</dbReference>
<evidence type="ECO:0000259" key="1">
    <source>
        <dbReference type="PROSITE" id="PS50097"/>
    </source>
</evidence>
<evidence type="ECO:0000313" key="2">
    <source>
        <dbReference type="EMBL" id="OLP75248.1"/>
    </source>
</evidence>
<comment type="caution">
    <text evidence="2">The sequence shown here is derived from an EMBL/GenBank/DDBJ whole genome shotgun (WGS) entry which is preliminary data.</text>
</comment>
<dbReference type="InterPro" id="IPR011333">
    <property type="entry name" value="SKP1/BTB/POZ_sf"/>
</dbReference>
<dbReference type="AlphaFoldDB" id="A0A1Q9BX24"/>
<dbReference type="Gene3D" id="3.30.710.10">
    <property type="entry name" value="Potassium Channel Kv1.1, Chain A"/>
    <property type="match status" value="1"/>
</dbReference>
<sequence>METAEALNAEIEATGRRVQAEQARHRELLAETGLAEERQRLRRRLDMQRAILARETHKNSVEVWYRNRVDEDRDGPAIPGDSCPAAPAKNDVYVPHAACEESMSFGHQLARGEYVWTLHQFSWLPTVLTQRELGYLESSHFQVGKFTFEFVYNPHHGALTPSMTTGQCGSLAIAPYESSEIALRYAIFIKKRGGDFVQWGKTCFEVHDGSEKAYGPDVHHEGKAPATVGIFGLTHEELLESEWVENDTLTVKFVLEVRPDEHFMSQLLRPTAEVPGPTLNRDMQALFEDGICSDVQFKVEEEMIPAHSHVLFARSEVFRKELTGGMQESASKVVSIEDCDVATFKAFLRFLYTDCLPTVAELSGGNGEAKAAEPDLSRVQALLAVSHKYQTTRLQLWCENQLCQGLKIAEVCSILEQANLLDAQQLVKACLSFIKDHLTEVFKLPDYIELAKRWPDVGMKISLVSAGVPEAKADEVVQASKKRRLDDGTLKT</sequence>
<gene>
    <name evidence="2" type="primary">BPM6</name>
    <name evidence="2" type="ORF">AK812_SmicGene44989</name>
</gene>
<name>A0A1Q9BX24_SYMMI</name>
<dbReference type="SMART" id="SM00225">
    <property type="entry name" value="BTB"/>
    <property type="match status" value="1"/>
</dbReference>
<reference evidence="2 3" key="1">
    <citation type="submission" date="2016-02" db="EMBL/GenBank/DDBJ databases">
        <title>Genome analysis of coral dinoflagellate symbionts highlights evolutionary adaptations to a symbiotic lifestyle.</title>
        <authorList>
            <person name="Aranda M."/>
            <person name="Li Y."/>
            <person name="Liew Y.J."/>
            <person name="Baumgarten S."/>
            <person name="Simakov O."/>
            <person name="Wilson M."/>
            <person name="Piel J."/>
            <person name="Ashoor H."/>
            <person name="Bougouffa S."/>
            <person name="Bajic V.B."/>
            <person name="Ryu T."/>
            <person name="Ravasi T."/>
            <person name="Bayer T."/>
            <person name="Micklem G."/>
            <person name="Kim H."/>
            <person name="Bhak J."/>
            <person name="Lajeunesse T.C."/>
            <person name="Voolstra C.R."/>
        </authorList>
    </citation>
    <scope>NUCLEOTIDE SEQUENCE [LARGE SCALE GENOMIC DNA]</scope>
    <source>
        <strain evidence="2 3">CCMP2467</strain>
    </source>
</reference>
<dbReference type="CDD" id="cd14733">
    <property type="entry name" value="BACK"/>
    <property type="match status" value="1"/>
</dbReference>
<dbReference type="PANTHER" id="PTHR24413">
    <property type="entry name" value="SPECKLE-TYPE POZ PROTEIN"/>
    <property type="match status" value="1"/>
</dbReference>
<accession>A0A1Q9BX24</accession>
<keyword evidence="3" id="KW-1185">Reference proteome</keyword>
<feature type="domain" description="BTB" evidence="1">
    <location>
        <begin position="293"/>
        <end position="360"/>
    </location>
</feature>
<dbReference type="OrthoDB" id="6359816at2759"/>
<dbReference type="Proteomes" id="UP000186817">
    <property type="component" value="Unassembled WGS sequence"/>
</dbReference>
<organism evidence="2 3">
    <name type="scientific">Symbiodinium microadriaticum</name>
    <name type="common">Dinoflagellate</name>
    <name type="synonym">Zooxanthella microadriatica</name>
    <dbReference type="NCBI Taxonomy" id="2951"/>
    <lineage>
        <taxon>Eukaryota</taxon>
        <taxon>Sar</taxon>
        <taxon>Alveolata</taxon>
        <taxon>Dinophyceae</taxon>
        <taxon>Suessiales</taxon>
        <taxon>Symbiodiniaceae</taxon>
        <taxon>Symbiodinium</taxon>
    </lineage>
</organism>
<proteinExistence type="predicted"/>
<evidence type="ECO:0000313" key="3">
    <source>
        <dbReference type="Proteomes" id="UP000186817"/>
    </source>
</evidence>